<protein>
    <recommendedName>
        <fullName evidence="1">Peptidase S1 domain-containing protein</fullName>
    </recommendedName>
</protein>
<dbReference type="GO" id="GO:0004252">
    <property type="term" value="F:serine-type endopeptidase activity"/>
    <property type="evidence" value="ECO:0007669"/>
    <property type="project" value="InterPro"/>
</dbReference>
<dbReference type="EMBL" id="OC322463">
    <property type="protein sequence ID" value="CAD7411842.1"/>
    <property type="molecule type" value="Genomic_DNA"/>
</dbReference>
<reference evidence="2" key="1">
    <citation type="submission" date="2020-11" db="EMBL/GenBank/DDBJ databases">
        <authorList>
            <person name="Tran Van P."/>
        </authorList>
    </citation>
    <scope>NUCLEOTIDE SEQUENCE</scope>
</reference>
<proteinExistence type="predicted"/>
<dbReference type="SUPFAM" id="SSF50494">
    <property type="entry name" value="Trypsin-like serine proteases"/>
    <property type="match status" value="1"/>
</dbReference>
<evidence type="ECO:0000259" key="1">
    <source>
        <dbReference type="Pfam" id="PF00089"/>
    </source>
</evidence>
<dbReference type="Gene3D" id="2.40.10.10">
    <property type="entry name" value="Trypsin-like serine proteases"/>
    <property type="match status" value="1"/>
</dbReference>
<dbReference type="Pfam" id="PF00089">
    <property type="entry name" value="Trypsin"/>
    <property type="match status" value="1"/>
</dbReference>
<dbReference type="GO" id="GO:0006508">
    <property type="term" value="P:proteolysis"/>
    <property type="evidence" value="ECO:0007669"/>
    <property type="project" value="InterPro"/>
</dbReference>
<dbReference type="InterPro" id="IPR043504">
    <property type="entry name" value="Peptidase_S1_PA_chymotrypsin"/>
</dbReference>
<name>A0A7R9HA44_TIMCR</name>
<organism evidence="2">
    <name type="scientific">Timema cristinae</name>
    <name type="common">Walking stick</name>
    <dbReference type="NCBI Taxonomy" id="61476"/>
    <lineage>
        <taxon>Eukaryota</taxon>
        <taxon>Metazoa</taxon>
        <taxon>Ecdysozoa</taxon>
        <taxon>Arthropoda</taxon>
        <taxon>Hexapoda</taxon>
        <taxon>Insecta</taxon>
        <taxon>Pterygota</taxon>
        <taxon>Neoptera</taxon>
        <taxon>Polyneoptera</taxon>
        <taxon>Phasmatodea</taxon>
        <taxon>Timematodea</taxon>
        <taxon>Timematoidea</taxon>
        <taxon>Timematidae</taxon>
        <taxon>Timema</taxon>
    </lineage>
</organism>
<sequence>MALSCILSKVSGVAKATELPFAWPGGGFDALPALTAVESSQIPTRFQDKIDRIRPKSVHPAARRINQYNLKFSVNTSFNPYDELTLDTFDRAQIAVPYEEISSLGGDPENFMGVVYMPHMVKGSRTSSASENKSVMIVQMMLVSSLFSHRRLRTASIGRLYIGRETHVMAQSASFLQVLAPAQRPPLKESEPDYIVLRGSNLNGTVYYSFPHIRSERNVLDIFSYLHINGSPHTGSDRIVKLNVELERNESGDSGGPVVYKGKLIGIVSLMLYDDCMSRLAPHLHTQVISYLKWIQKYLKV</sequence>
<evidence type="ECO:0000313" key="2">
    <source>
        <dbReference type="EMBL" id="CAD7411842.1"/>
    </source>
</evidence>
<dbReference type="InterPro" id="IPR009003">
    <property type="entry name" value="Peptidase_S1_PA"/>
</dbReference>
<gene>
    <name evidence="2" type="ORF">TCEB3V08_LOCUS11119</name>
</gene>
<feature type="domain" description="Peptidase S1" evidence="1">
    <location>
        <begin position="249"/>
        <end position="295"/>
    </location>
</feature>
<dbReference type="AlphaFoldDB" id="A0A7R9HA44"/>
<accession>A0A7R9HA44</accession>
<dbReference type="InterPro" id="IPR001254">
    <property type="entry name" value="Trypsin_dom"/>
</dbReference>